<gene>
    <name evidence="1" type="ORF">Q765_03255</name>
</gene>
<dbReference type="EMBL" id="JRLX01000002">
    <property type="protein sequence ID" value="KGO88085.1"/>
    <property type="molecule type" value="Genomic_DNA"/>
</dbReference>
<dbReference type="STRING" id="1121895.GCA_000378485_01127"/>
<dbReference type="OrthoDB" id="1258601at2"/>
<accession>A0A0A2MID7</accession>
<proteinExistence type="predicted"/>
<sequence>MSLINAVFNGPDMETGKLLFEEFTKLKEDLVKKYDELGMRASGNFESSLEIEITKNKAVLSTTARYAEQLEYGRGPNSGQSGQKWDDPIGDIEQWLIDKGVAATVKGYIRDKSVSNKVEKEITRSALAYLIVRKIFKEGWKRENFGGVHLMSQVITPERIQSIIDKLSDIYVTGFTSALVDYIKKEL</sequence>
<protein>
    <submittedName>
        <fullName evidence="1">Uncharacterized protein</fullName>
    </submittedName>
</protein>
<evidence type="ECO:0000313" key="1">
    <source>
        <dbReference type="EMBL" id="KGO88085.1"/>
    </source>
</evidence>
<comment type="caution">
    <text evidence="1">The sequence shown here is derived from an EMBL/GenBank/DDBJ whole genome shotgun (WGS) entry which is preliminary data.</text>
</comment>
<dbReference type="RefSeq" id="WP_020212256.1">
    <property type="nucleotide sequence ID" value="NZ_JRLX01000002.1"/>
</dbReference>
<keyword evidence="2" id="KW-1185">Reference proteome</keyword>
<organism evidence="1 2">
    <name type="scientific">Flavobacterium rivuli WB 3.3-2 = DSM 21788</name>
    <dbReference type="NCBI Taxonomy" id="1121895"/>
    <lineage>
        <taxon>Bacteria</taxon>
        <taxon>Pseudomonadati</taxon>
        <taxon>Bacteroidota</taxon>
        <taxon>Flavobacteriia</taxon>
        <taxon>Flavobacteriales</taxon>
        <taxon>Flavobacteriaceae</taxon>
        <taxon>Flavobacterium</taxon>
    </lineage>
</organism>
<name>A0A0A2MID7_9FLAO</name>
<dbReference type="Proteomes" id="UP000030152">
    <property type="component" value="Unassembled WGS sequence"/>
</dbReference>
<reference evidence="1 2" key="1">
    <citation type="submission" date="2013-09" db="EMBL/GenBank/DDBJ databases">
        <authorList>
            <person name="Zeng Z."/>
            <person name="Chen C."/>
        </authorList>
    </citation>
    <scope>NUCLEOTIDE SEQUENCE [LARGE SCALE GENOMIC DNA]</scope>
    <source>
        <strain evidence="1 2">WB 3.3-2</strain>
    </source>
</reference>
<dbReference type="AlphaFoldDB" id="A0A0A2MID7"/>
<evidence type="ECO:0000313" key="2">
    <source>
        <dbReference type="Proteomes" id="UP000030152"/>
    </source>
</evidence>